<evidence type="ECO:0000259" key="4">
    <source>
        <dbReference type="PROSITE" id="PS50961"/>
    </source>
</evidence>
<feature type="compositionally biased region" description="Polar residues" evidence="3">
    <location>
        <begin position="788"/>
        <end position="798"/>
    </location>
</feature>
<feature type="region of interest" description="Disordered" evidence="3">
    <location>
        <begin position="20"/>
        <end position="186"/>
    </location>
</feature>
<feature type="compositionally biased region" description="Polar residues" evidence="3">
    <location>
        <begin position="136"/>
        <end position="145"/>
    </location>
</feature>
<dbReference type="HOGENOM" id="CLU_005100_0_0_1"/>
<dbReference type="InterPro" id="IPR006607">
    <property type="entry name" value="DM15"/>
</dbReference>
<dbReference type="STRING" id="1182545.A0A072PD44"/>
<feature type="region of interest" description="Disordered" evidence="3">
    <location>
        <begin position="779"/>
        <end position="798"/>
    </location>
</feature>
<dbReference type="GO" id="GO:0010494">
    <property type="term" value="C:cytoplasmic stress granule"/>
    <property type="evidence" value="ECO:0007669"/>
    <property type="project" value="TreeGrafter"/>
</dbReference>
<feature type="compositionally biased region" description="Basic and acidic residues" evidence="3">
    <location>
        <begin position="387"/>
        <end position="399"/>
    </location>
</feature>
<dbReference type="AlphaFoldDB" id="A0A072PD44"/>
<organism evidence="5 6">
    <name type="scientific">Exophiala aquamarina CBS 119918</name>
    <dbReference type="NCBI Taxonomy" id="1182545"/>
    <lineage>
        <taxon>Eukaryota</taxon>
        <taxon>Fungi</taxon>
        <taxon>Dikarya</taxon>
        <taxon>Ascomycota</taxon>
        <taxon>Pezizomycotina</taxon>
        <taxon>Eurotiomycetes</taxon>
        <taxon>Chaetothyriomycetidae</taxon>
        <taxon>Chaetothyriales</taxon>
        <taxon>Herpotrichiellaceae</taxon>
        <taxon>Exophiala</taxon>
    </lineage>
</organism>
<sequence length="1151" mass="125921">MSTSAGASAPVFSYAQAAKGLTPATSTQTTSRNESPAASEKSTKDRAPSDSASNAPSKAIKSKFESDNKPNADSTLNRAHPTPSSKDSGDKHELSSSHLSQHNEHDDKTMNADGISSPSQISQHDDARPSIRSRRTTSADQSQELATRDKSIGEKKSKEVEDDWEKVSVPSVAAEKELKAAPIPIVNIWKQRQEAQAAKFKEILGQQRTSSSAPLAQAPKPKAAAEESKQNTSSRDRATQDKEGKTTDSGRGGNRRDVPARASRPVSQQDEKREAETPPTVGDAQSWPTPENSTADERRKSSSYERVDKPDSKFTVQKSHGKSWVQVPFVPSAKFETQLPPAAARRGGRGGNRGRDSGGRGAHSSAPSEKQEASGLMGPPPVPKPAGEQDRGRKSEGHRGPRGASDPTSSTRPISVEDGTSTFKQNHTSGKPINTADATAPSVSANQAGDEQEKVERSSRSSSRHTGRPAARVNGDTNGHVEHSVAATGNSEQSGRPSYSFDRSKGSGNGISHGSGDFSKVGANARNRDWSREKVESWRDRDTTGDQNGRREVRGERGRGGYRGTRGGHTYGSSFTNHAFTSPLPQNGFEPSRSNSHTENRSRQTSQPFAPTQSTSSNRSNPRSQSIPVGMINYSNYYNSPTSLSHGLPFLQTDVNYQQMQMQPGIMSAIPYNDPLNSFALMSMVIAQIEYYFSIDNLCKDVFLRKHMDSQGWVPLSVIANFKRIKTLTEDNMTLETVRYVCQTVKSVEFLAGPGGEDCLRRRDNWRDFVLPYEERFESARHEGPTHNPEQYNRSSAPEPNLSVEVPFALNHLRSPPSGVVPTNGLYQTSSPMTYVPNSQNEPQLFNGAFIPPFEEPSAENVHRPSIHSTHSHTSNTIRSPTQAAAPPNGFINGHHRHTSRSDIEANTFPDEQIPNINIRMQPRTTGEGEAQQSIARMNSNELPGSEIDPLDPDQPRAPSLRGGAGSPQQLEQLRKISFGFSNGIPTMDEDSIIYFTKDGQETQLPPPRPGQYDQTYLSLHDTAFQQKELGVEGALEPLYSFWTDFLADKFNSGMYQEFKETAQGEAQEGNTAGLGHLNRYFAKLLSGPIPVSERLASDMVALAREDKGSDRSLFQILRGAWRNGATNMKTIKRLGAEFTVEEKEQLDKSG</sequence>
<feature type="compositionally biased region" description="Low complexity" evidence="3">
    <location>
        <begin position="210"/>
        <end position="222"/>
    </location>
</feature>
<dbReference type="InterPro" id="IPR036388">
    <property type="entry name" value="WH-like_DNA-bd_sf"/>
</dbReference>
<feature type="compositionally biased region" description="Polar residues" evidence="3">
    <location>
        <begin position="487"/>
        <end position="497"/>
    </location>
</feature>
<dbReference type="CDD" id="cd07323">
    <property type="entry name" value="LAM"/>
    <property type="match status" value="1"/>
</dbReference>
<dbReference type="VEuPathDB" id="FungiDB:A1O9_07393"/>
<dbReference type="Gene3D" id="1.10.10.10">
    <property type="entry name" value="Winged helix-like DNA-binding domain superfamily/Winged helix DNA-binding domain"/>
    <property type="match status" value="1"/>
</dbReference>
<dbReference type="OrthoDB" id="340227at2759"/>
<feature type="compositionally biased region" description="Basic and acidic residues" evidence="3">
    <location>
        <begin position="146"/>
        <end position="159"/>
    </location>
</feature>
<dbReference type="RefSeq" id="XP_013259793.1">
    <property type="nucleotide sequence ID" value="XM_013404339.1"/>
</dbReference>
<reference evidence="5 6" key="1">
    <citation type="submission" date="2013-03" db="EMBL/GenBank/DDBJ databases">
        <title>The Genome Sequence of Exophiala aquamarina CBS 119918.</title>
        <authorList>
            <consortium name="The Broad Institute Genomics Platform"/>
            <person name="Cuomo C."/>
            <person name="de Hoog S."/>
            <person name="Gorbushina A."/>
            <person name="Walker B."/>
            <person name="Young S.K."/>
            <person name="Zeng Q."/>
            <person name="Gargeya S."/>
            <person name="Fitzgerald M."/>
            <person name="Haas B."/>
            <person name="Abouelleil A."/>
            <person name="Allen A.W."/>
            <person name="Alvarado L."/>
            <person name="Arachchi H.M."/>
            <person name="Berlin A.M."/>
            <person name="Chapman S.B."/>
            <person name="Gainer-Dewar J."/>
            <person name="Goldberg J."/>
            <person name="Griggs A."/>
            <person name="Gujja S."/>
            <person name="Hansen M."/>
            <person name="Howarth C."/>
            <person name="Imamovic A."/>
            <person name="Ireland A."/>
            <person name="Larimer J."/>
            <person name="McCowan C."/>
            <person name="Murphy C."/>
            <person name="Pearson M."/>
            <person name="Poon T.W."/>
            <person name="Priest M."/>
            <person name="Roberts A."/>
            <person name="Saif S."/>
            <person name="Shea T."/>
            <person name="Sisk P."/>
            <person name="Sykes S."/>
            <person name="Wortman J."/>
            <person name="Nusbaum C."/>
            <person name="Birren B."/>
        </authorList>
    </citation>
    <scope>NUCLEOTIDE SEQUENCE [LARGE SCALE GENOMIC DNA]</scope>
    <source>
        <strain evidence="5 6">CBS 119918</strain>
    </source>
</reference>
<dbReference type="InterPro" id="IPR036390">
    <property type="entry name" value="WH_DNA-bd_sf"/>
</dbReference>
<evidence type="ECO:0000256" key="2">
    <source>
        <dbReference type="PROSITE-ProRule" id="PRU00332"/>
    </source>
</evidence>
<name>A0A072PD44_9EURO</name>
<dbReference type="GO" id="GO:0000339">
    <property type="term" value="F:RNA cap binding"/>
    <property type="evidence" value="ECO:0007669"/>
    <property type="project" value="InterPro"/>
</dbReference>
<dbReference type="Pfam" id="PF05383">
    <property type="entry name" value="La"/>
    <property type="match status" value="1"/>
</dbReference>
<evidence type="ECO:0000313" key="5">
    <source>
        <dbReference type="EMBL" id="KEF57203.1"/>
    </source>
</evidence>
<feature type="compositionally biased region" description="Basic and acidic residues" evidence="3">
    <location>
        <begin position="526"/>
        <end position="559"/>
    </location>
</feature>
<evidence type="ECO:0000313" key="6">
    <source>
        <dbReference type="Proteomes" id="UP000027920"/>
    </source>
</evidence>
<dbReference type="Pfam" id="PF21071">
    <property type="entry name" value="LARP1_HEAT"/>
    <property type="match status" value="1"/>
</dbReference>
<feature type="compositionally biased region" description="Basic and acidic residues" evidence="3">
    <location>
        <begin position="223"/>
        <end position="259"/>
    </location>
</feature>
<dbReference type="PROSITE" id="PS50961">
    <property type="entry name" value="HTH_LA"/>
    <property type="match status" value="1"/>
</dbReference>
<feature type="compositionally biased region" description="Gly residues" evidence="3">
    <location>
        <begin position="561"/>
        <end position="570"/>
    </location>
</feature>
<keyword evidence="6" id="KW-1185">Reference proteome</keyword>
<feature type="compositionally biased region" description="Low complexity" evidence="3">
    <location>
        <begin position="868"/>
        <end position="877"/>
    </location>
</feature>
<feature type="region of interest" description="Disordered" evidence="3">
    <location>
        <begin position="858"/>
        <end position="902"/>
    </location>
</feature>
<keyword evidence="1 2" id="KW-0694">RNA-binding</keyword>
<feature type="compositionally biased region" description="Basic and acidic residues" evidence="3">
    <location>
        <begin position="87"/>
        <end position="110"/>
    </location>
</feature>
<protein>
    <recommendedName>
        <fullName evidence="4">HTH La-type RNA-binding domain-containing protein</fullName>
    </recommendedName>
</protein>
<feature type="compositionally biased region" description="Polar residues" evidence="3">
    <location>
        <begin position="406"/>
        <end position="432"/>
    </location>
</feature>
<feature type="domain" description="HTH La-type RNA-binding" evidence="4">
    <location>
        <begin position="675"/>
        <end position="775"/>
    </location>
</feature>
<feature type="compositionally biased region" description="Polar residues" evidence="3">
    <location>
        <begin position="603"/>
        <end position="628"/>
    </location>
</feature>
<feature type="region of interest" description="Disordered" evidence="3">
    <location>
        <begin position="941"/>
        <end position="969"/>
    </location>
</feature>
<accession>A0A072PD44</accession>
<dbReference type="SUPFAM" id="SSF46785">
    <property type="entry name" value="Winged helix' DNA-binding domain"/>
    <property type="match status" value="1"/>
</dbReference>
<dbReference type="SMART" id="SM00715">
    <property type="entry name" value="LA"/>
    <property type="match status" value="1"/>
</dbReference>
<dbReference type="GO" id="GO:0048255">
    <property type="term" value="P:mRNA stabilization"/>
    <property type="evidence" value="ECO:0007669"/>
    <property type="project" value="InterPro"/>
</dbReference>
<dbReference type="PANTHER" id="PTHR22792">
    <property type="entry name" value="LUPUS LA PROTEIN-RELATED"/>
    <property type="match status" value="1"/>
</dbReference>
<dbReference type="GeneID" id="25282307"/>
<feature type="compositionally biased region" description="Polar residues" evidence="3">
    <location>
        <begin position="71"/>
        <end position="86"/>
    </location>
</feature>
<dbReference type="InterPro" id="IPR006630">
    <property type="entry name" value="La_HTH"/>
</dbReference>
<dbReference type="GO" id="GO:0005829">
    <property type="term" value="C:cytosol"/>
    <property type="evidence" value="ECO:0007669"/>
    <property type="project" value="TreeGrafter"/>
</dbReference>
<feature type="region of interest" description="Disordered" evidence="3">
    <location>
        <begin position="200"/>
        <end position="628"/>
    </location>
</feature>
<proteinExistence type="predicted"/>
<dbReference type="GO" id="GO:0045727">
    <property type="term" value="P:positive regulation of translation"/>
    <property type="evidence" value="ECO:0007669"/>
    <property type="project" value="TreeGrafter"/>
</dbReference>
<feature type="compositionally biased region" description="Basic and acidic residues" evidence="3">
    <location>
        <begin position="295"/>
        <end position="312"/>
    </location>
</feature>
<evidence type="ECO:0000256" key="3">
    <source>
        <dbReference type="SAM" id="MobiDB-lite"/>
    </source>
</evidence>
<gene>
    <name evidence="5" type="ORF">A1O9_07393</name>
</gene>
<dbReference type="PANTHER" id="PTHR22792:SF132">
    <property type="entry name" value="LA-RELATED PROTEIN 1"/>
    <property type="match status" value="1"/>
</dbReference>
<evidence type="ECO:0000256" key="1">
    <source>
        <dbReference type="ARBA" id="ARBA00022884"/>
    </source>
</evidence>
<feature type="compositionally biased region" description="Polar residues" evidence="3">
    <location>
        <begin position="573"/>
        <end position="585"/>
    </location>
</feature>
<feature type="compositionally biased region" description="Polar residues" evidence="3">
    <location>
        <begin position="23"/>
        <end position="36"/>
    </location>
</feature>
<comment type="caution">
    <text evidence="5">The sequence shown here is derived from an EMBL/GenBank/DDBJ whole genome shotgun (WGS) entry which is preliminary data.</text>
</comment>
<dbReference type="Proteomes" id="UP000027920">
    <property type="component" value="Unassembled WGS sequence"/>
</dbReference>
<dbReference type="InterPro" id="IPR045180">
    <property type="entry name" value="La_dom_prot"/>
</dbReference>
<dbReference type="EMBL" id="AMGV01000005">
    <property type="protein sequence ID" value="KEF57203.1"/>
    <property type="molecule type" value="Genomic_DNA"/>
</dbReference>